<dbReference type="PROSITE" id="PS51186">
    <property type="entry name" value="GNAT"/>
    <property type="match status" value="1"/>
</dbReference>
<dbReference type="GO" id="GO:0016747">
    <property type="term" value="F:acyltransferase activity, transferring groups other than amino-acyl groups"/>
    <property type="evidence" value="ECO:0007669"/>
    <property type="project" value="InterPro"/>
</dbReference>
<accession>A0A133Y2S9</accession>
<dbReference type="InterPro" id="IPR016181">
    <property type="entry name" value="Acyl_CoA_acyltransferase"/>
</dbReference>
<reference evidence="2 3" key="1">
    <citation type="submission" date="2016-01" db="EMBL/GenBank/DDBJ databases">
        <authorList>
            <person name="Oliw E.H."/>
        </authorList>
    </citation>
    <scope>NUCLEOTIDE SEQUENCE [LARGE SCALE GENOMIC DNA]</scope>
    <source>
        <strain evidence="2 3">KA00635</strain>
    </source>
</reference>
<protein>
    <submittedName>
        <fullName evidence="2">Acetyltransferase, GNAT family</fullName>
    </submittedName>
</protein>
<comment type="caution">
    <text evidence="2">The sequence shown here is derived from an EMBL/GenBank/DDBJ whole genome shotgun (WGS) entry which is preliminary data.</text>
</comment>
<dbReference type="Gene3D" id="3.40.630.30">
    <property type="match status" value="1"/>
</dbReference>
<dbReference type="SUPFAM" id="SSF55729">
    <property type="entry name" value="Acyl-CoA N-acyltransferases (Nat)"/>
    <property type="match status" value="1"/>
</dbReference>
<dbReference type="EMBL" id="LSCQ01000026">
    <property type="protein sequence ID" value="KXB37456.1"/>
    <property type="molecule type" value="Genomic_DNA"/>
</dbReference>
<evidence type="ECO:0000259" key="1">
    <source>
        <dbReference type="PROSITE" id="PS51186"/>
    </source>
</evidence>
<keyword evidence="2" id="KW-0808">Transferase</keyword>
<dbReference type="STRING" id="87541.AWM71_01360"/>
<feature type="domain" description="N-acetyltransferase" evidence="1">
    <location>
        <begin position="8"/>
        <end position="174"/>
    </location>
</feature>
<dbReference type="Proteomes" id="UP000070422">
    <property type="component" value="Unassembled WGS sequence"/>
</dbReference>
<sequence>MKREQIEITFVEAKAKHAKALLDFYKQVGQETPYLTFGPEGLGVDQEQEQRYLKAIEGSLNNRVLLAILEGEIIGAITVGAPEGTKTEHIGELGICILRRYFGFGLSRLLMEDMLEWAIESPILRGLRLEVNVENIRALSLYKKYDFKEIGRLPEGQYVDGTFQETVLMYLPVKNSEQETASEENQEV</sequence>
<dbReference type="InterPro" id="IPR000182">
    <property type="entry name" value="GNAT_dom"/>
</dbReference>
<dbReference type="PANTHER" id="PTHR43415:SF3">
    <property type="entry name" value="GNAT-FAMILY ACETYLTRANSFERASE"/>
    <property type="match status" value="1"/>
</dbReference>
<evidence type="ECO:0000313" key="3">
    <source>
        <dbReference type="Proteomes" id="UP000070422"/>
    </source>
</evidence>
<gene>
    <name evidence="2" type="ORF">HMPREF3187_00531</name>
</gene>
<dbReference type="OrthoDB" id="948250at2"/>
<dbReference type="PATRIC" id="fig|87541.4.peg.533"/>
<evidence type="ECO:0000313" key="2">
    <source>
        <dbReference type="EMBL" id="KXB37456.1"/>
    </source>
</evidence>
<dbReference type="AlphaFoldDB" id="A0A133Y2S9"/>
<dbReference type="PANTHER" id="PTHR43415">
    <property type="entry name" value="SPERMIDINE N(1)-ACETYLTRANSFERASE"/>
    <property type="match status" value="1"/>
</dbReference>
<organism evidence="2 3">
    <name type="scientific">Aerococcus christensenii</name>
    <dbReference type="NCBI Taxonomy" id="87541"/>
    <lineage>
        <taxon>Bacteria</taxon>
        <taxon>Bacillati</taxon>
        <taxon>Bacillota</taxon>
        <taxon>Bacilli</taxon>
        <taxon>Lactobacillales</taxon>
        <taxon>Aerococcaceae</taxon>
        <taxon>Aerococcus</taxon>
    </lineage>
</organism>
<dbReference type="Pfam" id="PF00583">
    <property type="entry name" value="Acetyltransf_1"/>
    <property type="match status" value="1"/>
</dbReference>
<dbReference type="RefSeq" id="WP_060936586.1">
    <property type="nucleotide sequence ID" value="NZ_CP118095.1"/>
</dbReference>
<proteinExistence type="predicted"/>
<dbReference type="CDD" id="cd04301">
    <property type="entry name" value="NAT_SF"/>
    <property type="match status" value="1"/>
</dbReference>
<name>A0A133Y2S9_9LACT</name>